<reference evidence="2" key="1">
    <citation type="submission" date="2015-10" db="EMBL/GenBank/DDBJ databases">
        <title>Draft Genome Sequences of 11 Lactococcus lactis subspecies cremoris strains.</title>
        <authorList>
            <person name="Wels M."/>
            <person name="Backus L."/>
            <person name="Boekhorst J."/>
            <person name="Dijkstra A."/>
            <person name="Beerthuizen M."/>
            <person name="Kelly W."/>
            <person name="Siezen R."/>
            <person name="Bachmann H."/>
            <person name="Van Hijum S."/>
        </authorList>
    </citation>
    <scope>NUCLEOTIDE SEQUENCE [LARGE SCALE GENOMIC DNA]</scope>
    <source>
        <strain evidence="2">KF282</strain>
    </source>
</reference>
<protein>
    <submittedName>
        <fullName evidence="1">Uncharacterized protein</fullName>
    </submittedName>
</protein>
<sequence>MIDLQKHLTHTIASRFRDLRKNEHSNLPPDLIANGQKAAILRIEKGELPRSGNFISDTLLDTYSDYFSLSKTSLIFGEGIALEKLVTFLFSELSSSLMPSDLRERLRIKPPKSTPSQKVKDSLLTLYYTFADFGRWYDLRKETPQSQIEENPIDFLTMSTILWQLCKERFLASFNEKVIYSVFNEQDEKFYYNRINKKVNDWLNHDFSELIIPECIKKLKKNSIFKIGYMVKALIDEFLVSDLPESYLTNIPLDVYFPPTKHYRIEPIANKEKREKQIKAIADKWVDSLSKIKAPVYEKDFKKIEEENFFEGIEGITDLSTPFRKGIQKITIEEFLDNLLDLPPFMNECHFLNFSEQKIPGILSVNLQATHLFQKRINEDIEGMIDNLVGIQNHFINLIVWKELSDFAI</sequence>
<name>A0A0V8D3Z9_LACLL</name>
<comment type="caution">
    <text evidence="1">The sequence shown here is derived from an EMBL/GenBank/DDBJ whole genome shotgun (WGS) entry which is preliminary data.</text>
</comment>
<evidence type="ECO:0000313" key="1">
    <source>
        <dbReference type="EMBL" id="KSU08292.1"/>
    </source>
</evidence>
<gene>
    <name evidence="1" type="ORF">KF282_0091</name>
</gene>
<proteinExistence type="predicted"/>
<dbReference type="PATRIC" id="fig|1360.105.peg.1854"/>
<organism evidence="1 2">
    <name type="scientific">Lactococcus lactis subsp. lactis</name>
    <name type="common">Streptococcus lactis</name>
    <dbReference type="NCBI Taxonomy" id="1360"/>
    <lineage>
        <taxon>Bacteria</taxon>
        <taxon>Bacillati</taxon>
        <taxon>Bacillota</taxon>
        <taxon>Bacilli</taxon>
        <taxon>Lactobacillales</taxon>
        <taxon>Streptococcaceae</taxon>
        <taxon>Lactococcus</taxon>
    </lineage>
</organism>
<dbReference type="RefSeq" id="WP_058218934.1">
    <property type="nucleotide sequence ID" value="NZ_LKLN01000005.1"/>
</dbReference>
<evidence type="ECO:0000313" key="2">
    <source>
        <dbReference type="Proteomes" id="UP000053058"/>
    </source>
</evidence>
<dbReference type="AlphaFoldDB" id="A0A0V8D3Z9"/>
<dbReference type="EMBL" id="LKLN01000005">
    <property type="protein sequence ID" value="KSU08292.1"/>
    <property type="molecule type" value="Genomic_DNA"/>
</dbReference>
<accession>A0A0V8D3Z9</accession>
<dbReference type="Proteomes" id="UP000053058">
    <property type="component" value="Unassembled WGS sequence"/>
</dbReference>